<dbReference type="PANTHER" id="PTHR21240">
    <property type="entry name" value="2-AMINO-3-CARBOXYLMUCONATE-6-SEMIALDEHYDE DECARBOXYLASE"/>
    <property type="match status" value="1"/>
</dbReference>
<evidence type="ECO:0000313" key="4">
    <source>
        <dbReference type="Proteomes" id="UP000178606"/>
    </source>
</evidence>
<name>A0A1F6CBI5_HANXR</name>
<sequence>MDIEAGLRRPKIDVHAHVSGAEVSCDALLASGDPVGVREFWCSRPITGGRIAPHEEVRRQNDEILRAMALRPGRIRGMCFVIPGHYREALAEVERCLDAGMIGIKLYNQYKISDPAVGPVLALARERRVPVLEHAGYLTGTEHLSQQPLISHGADFAAASERHPDTVLIHAHISGGGDWEWTVRAVRDASPNVYIDTSGSNLDDGQVEFAAAELGAGRVLFGSDGTMSGSVGKVLDAALTDEEKEMIFWGNAERILAAQGKKPLHPRSQPERSQP</sequence>
<organism evidence="3 4">
    <name type="scientific">Handelsmanbacteria sp. (strain RIFCSPLOWO2_12_FULL_64_10)</name>
    <dbReference type="NCBI Taxonomy" id="1817868"/>
    <lineage>
        <taxon>Bacteria</taxon>
        <taxon>Candidatus Handelsmaniibacteriota</taxon>
    </lineage>
</organism>
<dbReference type="PANTHER" id="PTHR21240:SF28">
    <property type="entry name" value="ISO-OROTATE DECARBOXYLASE (EUROFUNG)"/>
    <property type="match status" value="1"/>
</dbReference>
<evidence type="ECO:0000256" key="1">
    <source>
        <dbReference type="ARBA" id="ARBA00023239"/>
    </source>
</evidence>
<reference evidence="3 4" key="1">
    <citation type="journal article" date="2016" name="Nat. Commun.">
        <title>Thousands of microbial genomes shed light on interconnected biogeochemical processes in an aquifer system.</title>
        <authorList>
            <person name="Anantharaman K."/>
            <person name="Brown C.T."/>
            <person name="Hug L.A."/>
            <person name="Sharon I."/>
            <person name="Castelle C.J."/>
            <person name="Probst A.J."/>
            <person name="Thomas B.C."/>
            <person name="Singh A."/>
            <person name="Wilkins M.J."/>
            <person name="Karaoz U."/>
            <person name="Brodie E.L."/>
            <person name="Williams K.H."/>
            <person name="Hubbard S.S."/>
            <person name="Banfield J.F."/>
        </authorList>
    </citation>
    <scope>NUCLEOTIDE SEQUENCE [LARGE SCALE GENOMIC DNA]</scope>
    <source>
        <strain evidence="4">RIFCSPLOWO2_12_FULL_64_10</strain>
    </source>
</reference>
<evidence type="ECO:0000313" key="3">
    <source>
        <dbReference type="EMBL" id="OGG46342.1"/>
    </source>
</evidence>
<feature type="domain" description="Amidohydrolase-related" evidence="2">
    <location>
        <begin position="55"/>
        <end position="256"/>
    </location>
</feature>
<accession>A0A1F6CBI5</accession>
<dbReference type="Gene3D" id="3.20.20.140">
    <property type="entry name" value="Metal-dependent hydrolases"/>
    <property type="match status" value="1"/>
</dbReference>
<comment type="caution">
    <text evidence="3">The sequence shown here is derived from an EMBL/GenBank/DDBJ whole genome shotgun (WGS) entry which is preliminary data.</text>
</comment>
<dbReference type="InterPro" id="IPR032466">
    <property type="entry name" value="Metal_Hydrolase"/>
</dbReference>
<proteinExistence type="predicted"/>
<dbReference type="AlphaFoldDB" id="A0A1F6CBI5"/>
<dbReference type="GO" id="GO:0019748">
    <property type="term" value="P:secondary metabolic process"/>
    <property type="evidence" value="ECO:0007669"/>
    <property type="project" value="TreeGrafter"/>
</dbReference>
<dbReference type="EMBL" id="MFKF01000323">
    <property type="protein sequence ID" value="OGG46342.1"/>
    <property type="molecule type" value="Genomic_DNA"/>
</dbReference>
<dbReference type="Proteomes" id="UP000178606">
    <property type="component" value="Unassembled WGS sequence"/>
</dbReference>
<dbReference type="Pfam" id="PF04909">
    <property type="entry name" value="Amidohydro_2"/>
    <property type="match status" value="1"/>
</dbReference>
<evidence type="ECO:0000259" key="2">
    <source>
        <dbReference type="Pfam" id="PF04909"/>
    </source>
</evidence>
<dbReference type="SUPFAM" id="SSF51556">
    <property type="entry name" value="Metallo-dependent hydrolases"/>
    <property type="match status" value="1"/>
</dbReference>
<gene>
    <name evidence="3" type="ORF">A3F84_01250</name>
</gene>
<dbReference type="InterPro" id="IPR032465">
    <property type="entry name" value="ACMSD"/>
</dbReference>
<dbReference type="GO" id="GO:0016831">
    <property type="term" value="F:carboxy-lyase activity"/>
    <property type="evidence" value="ECO:0007669"/>
    <property type="project" value="InterPro"/>
</dbReference>
<dbReference type="GO" id="GO:0016787">
    <property type="term" value="F:hydrolase activity"/>
    <property type="evidence" value="ECO:0007669"/>
    <property type="project" value="InterPro"/>
</dbReference>
<dbReference type="InterPro" id="IPR006680">
    <property type="entry name" value="Amidohydro-rel"/>
</dbReference>
<dbReference type="GO" id="GO:0005737">
    <property type="term" value="C:cytoplasm"/>
    <property type="evidence" value="ECO:0007669"/>
    <property type="project" value="TreeGrafter"/>
</dbReference>
<keyword evidence="1" id="KW-0456">Lyase</keyword>
<protein>
    <recommendedName>
        <fullName evidence="2">Amidohydrolase-related domain-containing protein</fullName>
    </recommendedName>
</protein>